<proteinExistence type="inferred from homology"/>
<feature type="transmembrane region" description="Helical" evidence="5">
    <location>
        <begin position="269"/>
        <end position="290"/>
    </location>
</feature>
<evidence type="ECO:0000256" key="2">
    <source>
        <dbReference type="ARBA" id="ARBA00022692"/>
    </source>
</evidence>
<feature type="region of interest" description="Disordered" evidence="6">
    <location>
        <begin position="1"/>
        <end position="30"/>
    </location>
</feature>
<feature type="transmembrane region" description="Helical" evidence="5">
    <location>
        <begin position="35"/>
        <end position="57"/>
    </location>
</feature>
<dbReference type="Pfam" id="PF03699">
    <property type="entry name" value="UPF0182"/>
    <property type="match status" value="1"/>
</dbReference>
<gene>
    <name evidence="7" type="ORF">C884_00901</name>
</gene>
<evidence type="ECO:0000313" key="7">
    <source>
        <dbReference type="EMBL" id="EME36133.1"/>
    </source>
</evidence>
<dbReference type="Proteomes" id="UP000009877">
    <property type="component" value="Unassembled WGS sequence"/>
</dbReference>
<feature type="region of interest" description="Disordered" evidence="6">
    <location>
        <begin position="497"/>
        <end position="533"/>
    </location>
</feature>
<dbReference type="InterPro" id="IPR005372">
    <property type="entry name" value="UPF0182"/>
</dbReference>
<reference evidence="7 8" key="1">
    <citation type="journal article" date="2014" name="Genome Announc.">
        <title>Draft Genome Sequence of Kocuria palustris PEL.</title>
        <authorList>
            <person name="Sharma G."/>
            <person name="Khatri I."/>
            <person name="Subramanian S."/>
        </authorList>
    </citation>
    <scope>NUCLEOTIDE SEQUENCE [LARGE SCALE GENOMIC DNA]</scope>
    <source>
        <strain evidence="7 8">PEL</strain>
    </source>
</reference>
<feature type="transmembrane region" description="Helical" evidence="5">
    <location>
        <begin position="302"/>
        <end position="321"/>
    </location>
</feature>
<dbReference type="GO" id="GO:0005886">
    <property type="term" value="C:plasma membrane"/>
    <property type="evidence" value="ECO:0007669"/>
    <property type="project" value="UniProtKB-SubCell"/>
</dbReference>
<feature type="compositionally biased region" description="Acidic residues" evidence="6">
    <location>
        <begin position="919"/>
        <end position="939"/>
    </location>
</feature>
<sequence>MTAGPAEPPRPPKGPAGSTPAGDGPAARQSRRNGALLPTVIIVVALIAAFVAFTQVYTEILWFDQLGYLNVFATQNIARAGLFVVAAALVAALLWLSMRVAYRSRPITAADATDDNLRRYQQAFEPVRRIAMIAVPVLFGLFTASTIASQWETVLLFFHQVPFGQDDPEFGMDLAFWVFTLPFLQLLIGFLTSTLLLCGIAALLVHYLYGAIRLSERGLSFSRAARVQLAVTAAAFLVLQGVNFWLDRYATLQNTGGSWTGAMYTDVNAVIPVRGILAAAALVVAALFVASAVMGRWRLPMIGTAMLVIVAVVAGGIYPSLVQRFQVLPSEQQMEDEYIQRNIDGTRAAFGLDQTETQAYDATTQTQEGALADYEETTSNIRLLDPNVVSPAFGQLQQFRPYYSFPSTLNVDRYEIDGQVQDTVLAARELNQGETDGWYNQHVVYTHGYGLIAAFGDRVEADGSPSFIQGGIMAGGEISEDYEPRIYFGEQSPEYSIVGGAEEDPNLELDRPSTSDDEEDDVRTTFSGEGGPNVGNPLNRLSYAIKFQSTDLMFSDAVRPDSQVLFDRTPRERVEKVAPYLTVDGNPYPAIVDGRVKWIVDAYTTSDAYPYSTPMELDDATEDTATAEGASAALPSEQANYMRNSVKATVDAYDGSVDLYAWDEEDPVLKAWQGIFPTSYKPYSEMSAELMEHVRYPEDIFKVQRELLNRYHVTDAGSFYAGDDVWSIPNDPTTDASTAIPPYYLSMQMPEESEASFQLTTPFIPQQNEGENSRNVLYGYLAANGDAGTGEDGVKSDEYGDLKLLELPRSSVVPGPGQAQNNFNSNTEVSSALNLLRQGGSEVINGNMLALPVNDGMMYIQPVYVRSSGESGYPTLRRVLVSFGEEVGFAPTLDEALDQVFGGDSGAQTTDGAGVTEAEAAEAAEGQDGEQQAEEEQPADGETTAPSGGTDLDSALSDAADAMEDSQTAMEEGDWAAYGEAQDRLDDALGRAMTAEGIDPSASPGPTDPNADQ</sequence>
<feature type="compositionally biased region" description="Low complexity" evidence="6">
    <location>
        <begin position="909"/>
        <end position="918"/>
    </location>
</feature>
<dbReference type="EMBL" id="ANHZ02000018">
    <property type="protein sequence ID" value="EME36133.1"/>
    <property type="molecule type" value="Genomic_DNA"/>
</dbReference>
<feature type="transmembrane region" description="Helical" evidence="5">
    <location>
        <begin position="176"/>
        <end position="209"/>
    </location>
</feature>
<dbReference type="GO" id="GO:0005576">
    <property type="term" value="C:extracellular region"/>
    <property type="evidence" value="ECO:0007669"/>
    <property type="project" value="TreeGrafter"/>
</dbReference>
<feature type="transmembrane region" description="Helical" evidence="5">
    <location>
        <begin position="229"/>
        <end position="246"/>
    </location>
</feature>
<comment type="subcellular location">
    <subcellularLocation>
        <location evidence="5">Cell membrane</location>
        <topology evidence="5">Multi-pass membrane protein</topology>
    </subcellularLocation>
</comment>
<evidence type="ECO:0000256" key="5">
    <source>
        <dbReference type="HAMAP-Rule" id="MF_01600"/>
    </source>
</evidence>
<feature type="transmembrane region" description="Helical" evidence="5">
    <location>
        <begin position="77"/>
        <end position="96"/>
    </location>
</feature>
<name>M2XTJ1_9MICC</name>
<keyword evidence="4 5" id="KW-0472">Membrane</keyword>
<evidence type="ECO:0000256" key="1">
    <source>
        <dbReference type="ARBA" id="ARBA00022475"/>
    </source>
</evidence>
<feature type="compositionally biased region" description="Low complexity" evidence="6">
    <location>
        <begin position="951"/>
        <end position="960"/>
    </location>
</feature>
<protein>
    <recommendedName>
        <fullName evidence="5">UPF0182 protein C884_00901</fullName>
    </recommendedName>
</protein>
<feature type="transmembrane region" description="Helical" evidence="5">
    <location>
        <begin position="127"/>
        <end position="148"/>
    </location>
</feature>
<dbReference type="RefSeq" id="WP_006215329.1">
    <property type="nucleotide sequence ID" value="NZ_ANHZ02000018.1"/>
</dbReference>
<dbReference type="PANTHER" id="PTHR39344">
    <property type="entry name" value="UPF0182 PROTEIN SLL1060"/>
    <property type="match status" value="1"/>
</dbReference>
<dbReference type="AlphaFoldDB" id="M2XTJ1"/>
<feature type="region of interest" description="Disordered" evidence="6">
    <location>
        <begin position="900"/>
        <end position="1013"/>
    </location>
</feature>
<dbReference type="HAMAP" id="MF_01600">
    <property type="entry name" value="UPF0182"/>
    <property type="match status" value="1"/>
</dbReference>
<accession>M2XTJ1</accession>
<dbReference type="PANTHER" id="PTHR39344:SF1">
    <property type="entry name" value="UPF0182 PROTEIN SLL1060"/>
    <property type="match status" value="1"/>
</dbReference>
<keyword evidence="8" id="KW-1185">Reference proteome</keyword>
<organism evidence="7 8">
    <name type="scientific">Kocuria palustris PEL</name>
    <dbReference type="NCBI Taxonomy" id="1236550"/>
    <lineage>
        <taxon>Bacteria</taxon>
        <taxon>Bacillati</taxon>
        <taxon>Actinomycetota</taxon>
        <taxon>Actinomycetes</taxon>
        <taxon>Micrococcales</taxon>
        <taxon>Micrococcaceae</taxon>
        <taxon>Kocuria</taxon>
    </lineage>
</organism>
<keyword evidence="2 5" id="KW-0812">Transmembrane</keyword>
<comment type="caution">
    <text evidence="7">The sequence shown here is derived from an EMBL/GenBank/DDBJ whole genome shotgun (WGS) entry which is preliminary data.</text>
</comment>
<evidence type="ECO:0000256" key="3">
    <source>
        <dbReference type="ARBA" id="ARBA00022989"/>
    </source>
</evidence>
<evidence type="ECO:0000313" key="8">
    <source>
        <dbReference type="Proteomes" id="UP000009877"/>
    </source>
</evidence>
<evidence type="ECO:0000256" key="4">
    <source>
        <dbReference type="ARBA" id="ARBA00023136"/>
    </source>
</evidence>
<feature type="compositionally biased region" description="Pro residues" evidence="6">
    <location>
        <begin position="1"/>
        <end position="14"/>
    </location>
</feature>
<dbReference type="STRING" id="71999.KPaMU14_03635"/>
<keyword evidence="3 5" id="KW-1133">Transmembrane helix</keyword>
<keyword evidence="1 5" id="KW-1003">Cell membrane</keyword>
<evidence type="ECO:0000256" key="6">
    <source>
        <dbReference type="SAM" id="MobiDB-lite"/>
    </source>
</evidence>
<comment type="similarity">
    <text evidence="5">Belongs to the UPF0182 family.</text>
</comment>